<dbReference type="InterPro" id="IPR001128">
    <property type="entry name" value="Cyt_P450"/>
</dbReference>
<dbReference type="GO" id="GO:0005789">
    <property type="term" value="C:endoplasmic reticulum membrane"/>
    <property type="evidence" value="ECO:0007669"/>
    <property type="project" value="UniProtKB-SubCell"/>
</dbReference>
<dbReference type="OrthoDB" id="1470350at2759"/>
<proteinExistence type="inferred from homology"/>
<dbReference type="GO" id="GO:0004497">
    <property type="term" value="F:monooxygenase activity"/>
    <property type="evidence" value="ECO:0007669"/>
    <property type="project" value="UniProtKB-KW"/>
</dbReference>
<evidence type="ECO:0000256" key="6">
    <source>
        <dbReference type="ARBA" id="ARBA00022617"/>
    </source>
</evidence>
<dbReference type="PRINTS" id="PR00465">
    <property type="entry name" value="EP450IV"/>
</dbReference>
<dbReference type="STRING" id="48709.A0A1D2MAD0"/>
<evidence type="ECO:0000256" key="10">
    <source>
        <dbReference type="ARBA" id="ARBA00023033"/>
    </source>
</evidence>
<feature type="binding site" description="axial binding residue" evidence="11">
    <location>
        <position position="173"/>
    </location>
    <ligand>
        <name>heme</name>
        <dbReference type="ChEBI" id="CHEBI:30413"/>
    </ligand>
    <ligandPart>
        <name>Fe</name>
        <dbReference type="ChEBI" id="CHEBI:18248"/>
    </ligandPart>
</feature>
<evidence type="ECO:0000256" key="3">
    <source>
        <dbReference type="ARBA" id="ARBA00004174"/>
    </source>
</evidence>
<keyword evidence="10 12" id="KW-0503">Monooxygenase</keyword>
<keyword evidence="6 11" id="KW-0349">Heme</keyword>
<comment type="similarity">
    <text evidence="5 12">Belongs to the cytochrome P450 family.</text>
</comment>
<dbReference type="GO" id="GO:0020037">
    <property type="term" value="F:heme binding"/>
    <property type="evidence" value="ECO:0007669"/>
    <property type="project" value="InterPro"/>
</dbReference>
<dbReference type="GO" id="GO:0005506">
    <property type="term" value="F:iron ion binding"/>
    <property type="evidence" value="ECO:0007669"/>
    <property type="project" value="InterPro"/>
</dbReference>
<evidence type="ECO:0000256" key="4">
    <source>
        <dbReference type="ARBA" id="ARBA00004406"/>
    </source>
</evidence>
<dbReference type="Proteomes" id="UP000094527">
    <property type="component" value="Unassembled WGS sequence"/>
</dbReference>
<evidence type="ECO:0000256" key="11">
    <source>
        <dbReference type="PIRSR" id="PIRSR602403-1"/>
    </source>
</evidence>
<protein>
    <submittedName>
        <fullName evidence="13">Cytochrome P450 4c3</fullName>
    </submittedName>
</protein>
<dbReference type="GO" id="GO:0016705">
    <property type="term" value="F:oxidoreductase activity, acting on paired donors, with incorporation or reduction of molecular oxygen"/>
    <property type="evidence" value="ECO:0007669"/>
    <property type="project" value="InterPro"/>
</dbReference>
<evidence type="ECO:0000256" key="7">
    <source>
        <dbReference type="ARBA" id="ARBA00022723"/>
    </source>
</evidence>
<evidence type="ECO:0000256" key="2">
    <source>
        <dbReference type="ARBA" id="ARBA00003690"/>
    </source>
</evidence>
<comment type="caution">
    <text evidence="13">The sequence shown here is derived from an EMBL/GenBank/DDBJ whole genome shotgun (WGS) entry which is preliminary data.</text>
</comment>
<organism evidence="13 14">
    <name type="scientific">Orchesella cincta</name>
    <name type="common">Springtail</name>
    <name type="synonym">Podura cincta</name>
    <dbReference type="NCBI Taxonomy" id="48709"/>
    <lineage>
        <taxon>Eukaryota</taxon>
        <taxon>Metazoa</taxon>
        <taxon>Ecdysozoa</taxon>
        <taxon>Arthropoda</taxon>
        <taxon>Hexapoda</taxon>
        <taxon>Collembola</taxon>
        <taxon>Entomobryomorpha</taxon>
        <taxon>Entomobryoidea</taxon>
        <taxon>Orchesellidae</taxon>
        <taxon>Orchesellinae</taxon>
        <taxon>Orchesella</taxon>
    </lineage>
</organism>
<keyword evidence="14" id="KW-1185">Reference proteome</keyword>
<name>A0A1D2MAD0_ORCCI</name>
<dbReference type="EMBL" id="LJIJ01002278">
    <property type="protein sequence ID" value="ODM89946.1"/>
    <property type="molecule type" value="Genomic_DNA"/>
</dbReference>
<dbReference type="PANTHER" id="PTHR24291">
    <property type="entry name" value="CYTOCHROME P450 FAMILY 4"/>
    <property type="match status" value="1"/>
</dbReference>
<reference evidence="13 14" key="1">
    <citation type="journal article" date="2016" name="Genome Biol. Evol.">
        <title>Gene Family Evolution Reflects Adaptation to Soil Environmental Stressors in the Genome of the Collembolan Orchesella cincta.</title>
        <authorList>
            <person name="Faddeeva-Vakhrusheva A."/>
            <person name="Derks M.F."/>
            <person name="Anvar S.Y."/>
            <person name="Agamennone V."/>
            <person name="Suring W."/>
            <person name="Smit S."/>
            <person name="van Straalen N.M."/>
            <person name="Roelofs D."/>
        </authorList>
    </citation>
    <scope>NUCLEOTIDE SEQUENCE [LARGE SCALE GENOMIC DNA]</scope>
    <source>
        <tissue evidence="13">Mixed pool</tissue>
    </source>
</reference>
<comment type="subcellular location">
    <subcellularLocation>
        <location evidence="4">Endoplasmic reticulum membrane</location>
        <topology evidence="4">Peripheral membrane protein</topology>
    </subcellularLocation>
    <subcellularLocation>
        <location evidence="3">Microsome membrane</location>
        <topology evidence="3">Peripheral membrane protein</topology>
    </subcellularLocation>
</comment>
<gene>
    <name evidence="13" type="ORF">Ocin01_16735</name>
</gene>
<keyword evidence="7 11" id="KW-0479">Metal-binding</keyword>
<keyword evidence="9 11" id="KW-0408">Iron</keyword>
<dbReference type="InterPro" id="IPR002403">
    <property type="entry name" value="Cyt_P450_E_grp-IV"/>
</dbReference>
<keyword evidence="8 12" id="KW-0560">Oxidoreductase</keyword>
<comment type="cofactor">
    <cofactor evidence="1 11">
        <name>heme</name>
        <dbReference type="ChEBI" id="CHEBI:30413"/>
    </cofactor>
</comment>
<dbReference type="InterPro" id="IPR050196">
    <property type="entry name" value="Cytochrome_P450_Monoox"/>
</dbReference>
<dbReference type="PANTHER" id="PTHR24291:SF50">
    <property type="entry name" value="BIFUNCTIONAL ALBAFLAVENONE MONOOXYGENASE_TERPENE SYNTHASE"/>
    <property type="match status" value="1"/>
</dbReference>
<accession>A0A1D2MAD0</accession>
<evidence type="ECO:0000313" key="14">
    <source>
        <dbReference type="Proteomes" id="UP000094527"/>
    </source>
</evidence>
<comment type="function">
    <text evidence="2">May be involved in the metabolism of insect hormones and in the breakdown of synthetic insecticides.</text>
</comment>
<dbReference type="OMA" id="SINTQCK"/>
<sequence length="229" mass="26356">MDTLDDLVDDGVSDEELVHELNALLFGGHETSATTIHFFFFLMALHPDYQESCRREIDQVFEDPFQAPDGNLTFEALAGLKYVERCLLETMRLYPSGFAIMRNLKKSLTIDYEGKQVNVPAGTNVVIVPWVIHRNADYYPNPAEFDPDRFLPEECAKRHPYAYLAFSAGPRNCIGWKFGMNEMKTVAAYVLRNFRLSTTDKLEDVALLPNVTLTPQRDYTFMFEKRIHK</sequence>
<dbReference type="Gene3D" id="1.10.630.10">
    <property type="entry name" value="Cytochrome P450"/>
    <property type="match status" value="1"/>
</dbReference>
<evidence type="ECO:0000256" key="12">
    <source>
        <dbReference type="RuleBase" id="RU000461"/>
    </source>
</evidence>
<dbReference type="SUPFAM" id="SSF48264">
    <property type="entry name" value="Cytochrome P450"/>
    <property type="match status" value="1"/>
</dbReference>
<dbReference type="InterPro" id="IPR017972">
    <property type="entry name" value="Cyt_P450_CS"/>
</dbReference>
<dbReference type="PROSITE" id="PS00086">
    <property type="entry name" value="CYTOCHROME_P450"/>
    <property type="match status" value="1"/>
</dbReference>
<dbReference type="Pfam" id="PF00067">
    <property type="entry name" value="p450"/>
    <property type="match status" value="1"/>
</dbReference>
<evidence type="ECO:0000256" key="5">
    <source>
        <dbReference type="ARBA" id="ARBA00010617"/>
    </source>
</evidence>
<evidence type="ECO:0000256" key="9">
    <source>
        <dbReference type="ARBA" id="ARBA00023004"/>
    </source>
</evidence>
<dbReference type="InterPro" id="IPR036396">
    <property type="entry name" value="Cyt_P450_sf"/>
</dbReference>
<evidence type="ECO:0000256" key="1">
    <source>
        <dbReference type="ARBA" id="ARBA00001971"/>
    </source>
</evidence>
<dbReference type="PRINTS" id="PR00385">
    <property type="entry name" value="P450"/>
</dbReference>
<evidence type="ECO:0000256" key="8">
    <source>
        <dbReference type="ARBA" id="ARBA00023002"/>
    </source>
</evidence>
<dbReference type="AlphaFoldDB" id="A0A1D2MAD0"/>
<evidence type="ECO:0000313" key="13">
    <source>
        <dbReference type="EMBL" id="ODM89946.1"/>
    </source>
</evidence>